<organism evidence="1 2">
    <name type="scientific">Pseudomethylobacillus aquaticus</name>
    <dbReference type="NCBI Taxonomy" id="2676064"/>
    <lineage>
        <taxon>Bacteria</taxon>
        <taxon>Pseudomonadati</taxon>
        <taxon>Pseudomonadota</taxon>
        <taxon>Betaproteobacteria</taxon>
        <taxon>Nitrosomonadales</taxon>
        <taxon>Methylophilaceae</taxon>
        <taxon>Pseudomethylobacillus</taxon>
    </lineage>
</organism>
<comment type="caution">
    <text evidence="1">The sequence shown here is derived from an EMBL/GenBank/DDBJ whole genome shotgun (WGS) entry which is preliminary data.</text>
</comment>
<dbReference type="InterPro" id="IPR056209">
    <property type="entry name" value="SU10_adaptor"/>
</dbReference>
<proteinExistence type="predicted"/>
<dbReference type="Pfam" id="PF24175">
    <property type="entry name" value="SU10_adaptor"/>
    <property type="match status" value="1"/>
</dbReference>
<dbReference type="AlphaFoldDB" id="A0A3N0V5Q6"/>
<dbReference type="Proteomes" id="UP000275137">
    <property type="component" value="Unassembled WGS sequence"/>
</dbReference>
<sequence>MKWREIISQARLELDDTEPDYLWNDSELLMYAAQAEQEACRRSRLIIDSSTAEICNITLIPNQALYPLHDRVIGVRAAYRDGYSRPLCGATTGEMDTYRSSWTTTTGDPSTIITDYETGAIRVWPIPQTAGTLRLRVVRLPLISNINPDAEPEIKPQYHLNLVHWIKHRAYLKKDADTLDKAASMDALQLFIAEFGEARPAYSTEFDLTHLPVDGLDGTF</sequence>
<accession>A0A3N0V5Q6</accession>
<name>A0A3N0V5Q6_9PROT</name>
<dbReference type="EMBL" id="RJVP01000001">
    <property type="protein sequence ID" value="ROH88005.1"/>
    <property type="molecule type" value="Genomic_DNA"/>
</dbReference>
<evidence type="ECO:0000313" key="1">
    <source>
        <dbReference type="EMBL" id="ROH88005.1"/>
    </source>
</evidence>
<dbReference type="RefSeq" id="WP_123235999.1">
    <property type="nucleotide sequence ID" value="NZ_RJVP01000001.1"/>
</dbReference>
<keyword evidence="2" id="KW-1185">Reference proteome</keyword>
<evidence type="ECO:0000313" key="2">
    <source>
        <dbReference type="Proteomes" id="UP000275137"/>
    </source>
</evidence>
<gene>
    <name evidence="1" type="ORF">ED236_00485</name>
</gene>
<protein>
    <submittedName>
        <fullName evidence="1">Uncharacterized protein</fullName>
    </submittedName>
</protein>
<reference evidence="1 2" key="1">
    <citation type="submission" date="2018-10" db="EMBL/GenBank/DDBJ databases">
        <authorList>
            <person name="Chen W.-M."/>
        </authorList>
    </citation>
    <scope>NUCLEOTIDE SEQUENCE [LARGE SCALE GENOMIC DNA]</scope>
    <source>
        <strain evidence="1 2">H-5</strain>
    </source>
</reference>